<dbReference type="GO" id="GO:0016020">
    <property type="term" value="C:membrane"/>
    <property type="evidence" value="ECO:0007669"/>
    <property type="project" value="UniProtKB-SubCell"/>
</dbReference>
<feature type="non-terminal residue" evidence="8">
    <location>
        <position position="1"/>
    </location>
</feature>
<feature type="transmembrane region" description="Helical" evidence="6">
    <location>
        <begin position="101"/>
        <end position="130"/>
    </location>
</feature>
<evidence type="ECO:0000256" key="3">
    <source>
        <dbReference type="ARBA" id="ARBA00022989"/>
    </source>
</evidence>
<evidence type="ECO:0000313" key="9">
    <source>
        <dbReference type="Proteomes" id="UP001233999"/>
    </source>
</evidence>
<comment type="caution">
    <text evidence="8">The sequence shown here is derived from an EMBL/GenBank/DDBJ whole genome shotgun (WGS) entry which is preliminary data.</text>
</comment>
<keyword evidence="3 6" id="KW-1133">Transmembrane helix</keyword>
<evidence type="ECO:0000256" key="5">
    <source>
        <dbReference type="SAM" id="MobiDB-lite"/>
    </source>
</evidence>
<keyword evidence="9" id="KW-1185">Reference proteome</keyword>
<evidence type="ECO:0000256" key="4">
    <source>
        <dbReference type="ARBA" id="ARBA00023136"/>
    </source>
</evidence>
<feature type="transmembrane region" description="Helical" evidence="6">
    <location>
        <begin position="150"/>
        <end position="171"/>
    </location>
</feature>
<feature type="region of interest" description="Disordered" evidence="5">
    <location>
        <begin position="223"/>
        <end position="265"/>
    </location>
</feature>
<dbReference type="InterPro" id="IPR017981">
    <property type="entry name" value="GPCR_2-like_7TM"/>
</dbReference>
<name>A0AAD8A5U1_DIPPU</name>
<feature type="transmembrane region" description="Helical" evidence="6">
    <location>
        <begin position="177"/>
        <end position="195"/>
    </location>
</feature>
<dbReference type="EMBL" id="JASPKZ010003842">
    <property type="protein sequence ID" value="KAJ9592307.1"/>
    <property type="molecule type" value="Genomic_DNA"/>
</dbReference>
<feature type="compositionally biased region" description="Low complexity" evidence="5">
    <location>
        <begin position="232"/>
        <end position="253"/>
    </location>
</feature>
<keyword evidence="2 6" id="KW-0812">Transmembrane</keyword>
<comment type="subcellular location">
    <subcellularLocation>
        <location evidence="1">Membrane</location>
        <topology evidence="1">Multi-pass membrane protein</topology>
    </subcellularLocation>
</comment>
<evidence type="ECO:0000256" key="6">
    <source>
        <dbReference type="SAM" id="Phobius"/>
    </source>
</evidence>
<evidence type="ECO:0000259" key="7">
    <source>
        <dbReference type="PROSITE" id="PS50261"/>
    </source>
</evidence>
<evidence type="ECO:0000256" key="2">
    <source>
        <dbReference type="ARBA" id="ARBA00022692"/>
    </source>
</evidence>
<organism evidence="8 9">
    <name type="scientific">Diploptera punctata</name>
    <name type="common">Pacific beetle cockroach</name>
    <dbReference type="NCBI Taxonomy" id="6984"/>
    <lineage>
        <taxon>Eukaryota</taxon>
        <taxon>Metazoa</taxon>
        <taxon>Ecdysozoa</taxon>
        <taxon>Arthropoda</taxon>
        <taxon>Hexapoda</taxon>
        <taxon>Insecta</taxon>
        <taxon>Pterygota</taxon>
        <taxon>Neoptera</taxon>
        <taxon>Polyneoptera</taxon>
        <taxon>Dictyoptera</taxon>
        <taxon>Blattodea</taxon>
        <taxon>Blaberoidea</taxon>
        <taxon>Blaberidae</taxon>
        <taxon>Diplopterinae</taxon>
        <taxon>Diploptera</taxon>
    </lineage>
</organism>
<keyword evidence="4 6" id="KW-0472">Membrane</keyword>
<dbReference type="PANTHER" id="PTHR45902:SF5">
    <property type="entry name" value="G-PROTEIN COUPLED RECEPTORS FAMILY 2 PROFILE 2 DOMAIN-CONTAINING PROTEIN"/>
    <property type="match status" value="1"/>
</dbReference>
<accession>A0AAD8A5U1</accession>
<dbReference type="SUPFAM" id="SSF81321">
    <property type="entry name" value="Family A G protein-coupled receptor-like"/>
    <property type="match status" value="1"/>
</dbReference>
<dbReference type="PROSITE" id="PS50261">
    <property type="entry name" value="G_PROTEIN_RECEP_F2_4"/>
    <property type="match status" value="1"/>
</dbReference>
<reference evidence="8" key="1">
    <citation type="journal article" date="2023" name="IScience">
        <title>Live-bearing cockroach genome reveals convergent evolutionary mechanisms linked to viviparity in insects and beyond.</title>
        <authorList>
            <person name="Fouks B."/>
            <person name="Harrison M.C."/>
            <person name="Mikhailova A.A."/>
            <person name="Marchal E."/>
            <person name="English S."/>
            <person name="Carruthers M."/>
            <person name="Jennings E.C."/>
            <person name="Chiamaka E.L."/>
            <person name="Frigard R.A."/>
            <person name="Pippel M."/>
            <person name="Attardo G.M."/>
            <person name="Benoit J.B."/>
            <person name="Bornberg-Bauer E."/>
            <person name="Tobe S.S."/>
        </authorList>
    </citation>
    <scope>NUCLEOTIDE SEQUENCE</scope>
    <source>
        <strain evidence="8">Stay&amp;Tobe</strain>
    </source>
</reference>
<feature type="domain" description="G-protein coupled receptors family 2 profile 2" evidence="7">
    <location>
        <begin position="1"/>
        <end position="199"/>
    </location>
</feature>
<gene>
    <name evidence="8" type="ORF">L9F63_001203</name>
</gene>
<dbReference type="InterPro" id="IPR000832">
    <property type="entry name" value="GPCR_2_secretin-like"/>
</dbReference>
<evidence type="ECO:0000313" key="8">
    <source>
        <dbReference type="EMBL" id="KAJ9592307.1"/>
    </source>
</evidence>
<protein>
    <recommendedName>
        <fullName evidence="7">G-protein coupled receptors family 2 profile 2 domain-containing protein</fullName>
    </recommendedName>
</protein>
<dbReference type="Pfam" id="PF00002">
    <property type="entry name" value="7tm_2"/>
    <property type="match status" value="1"/>
</dbReference>
<feature type="transmembrane region" description="Helical" evidence="6">
    <location>
        <begin position="12"/>
        <end position="32"/>
    </location>
</feature>
<dbReference type="GO" id="GO:0007166">
    <property type="term" value="P:cell surface receptor signaling pathway"/>
    <property type="evidence" value="ECO:0007669"/>
    <property type="project" value="InterPro"/>
</dbReference>
<dbReference type="InterPro" id="IPR053231">
    <property type="entry name" value="GPCR_LN-TM7"/>
</dbReference>
<sequence length="265" mass="29826">EGNAPCTVVAIVTHYFFLASFSWMLTMAFDVWRTLRLATSELRVSAGKQWRKFVVYSSWSWIVPAIFVLSAIATDNAPPGSVMPDFRPGFGLKNCWFSRRYALLVFFAVPLALVMILNIAFFSSSAHMIFSTTSTTRFTSSSGTQRDFRLYIRLALVMGLTWTVGLIAGYLNVEGLWYTFIALNTLQGLFIFLAFTCTEKVVRAFADNLSKCWKRSRRDGLRVDSKQHRPPSFSWSGVSSSSTRKSHLGSSSDSSKESPNMDTLY</sequence>
<dbReference type="Proteomes" id="UP001233999">
    <property type="component" value="Unassembled WGS sequence"/>
</dbReference>
<proteinExistence type="predicted"/>
<dbReference type="Gene3D" id="1.20.1070.10">
    <property type="entry name" value="Rhodopsin 7-helix transmembrane proteins"/>
    <property type="match status" value="1"/>
</dbReference>
<dbReference type="PANTHER" id="PTHR45902">
    <property type="entry name" value="LATROPHILIN RECEPTOR-LIKE PROTEIN A"/>
    <property type="match status" value="1"/>
</dbReference>
<evidence type="ECO:0000256" key="1">
    <source>
        <dbReference type="ARBA" id="ARBA00004141"/>
    </source>
</evidence>
<dbReference type="CDD" id="cd15039">
    <property type="entry name" value="7tmB3_Methuselah-like"/>
    <property type="match status" value="1"/>
</dbReference>
<reference evidence="8" key="2">
    <citation type="submission" date="2023-05" db="EMBL/GenBank/DDBJ databases">
        <authorList>
            <person name="Fouks B."/>
        </authorList>
    </citation>
    <scope>NUCLEOTIDE SEQUENCE</scope>
    <source>
        <strain evidence="8">Stay&amp;Tobe</strain>
        <tissue evidence="8">Testes</tissue>
    </source>
</reference>
<feature type="transmembrane region" description="Helical" evidence="6">
    <location>
        <begin position="53"/>
        <end position="73"/>
    </location>
</feature>
<dbReference type="GO" id="GO:0004930">
    <property type="term" value="F:G protein-coupled receptor activity"/>
    <property type="evidence" value="ECO:0007669"/>
    <property type="project" value="InterPro"/>
</dbReference>
<dbReference type="AlphaFoldDB" id="A0AAD8A5U1"/>